<evidence type="ECO:0000256" key="2">
    <source>
        <dbReference type="SAM" id="SignalP"/>
    </source>
</evidence>
<organism evidence="3 4">
    <name type="scientific">Nocardioides lentus</name>
    <dbReference type="NCBI Taxonomy" id="338077"/>
    <lineage>
        <taxon>Bacteria</taxon>
        <taxon>Bacillati</taxon>
        <taxon>Actinomycetota</taxon>
        <taxon>Actinomycetes</taxon>
        <taxon>Propionibacteriales</taxon>
        <taxon>Nocardioidaceae</taxon>
        <taxon>Nocardioides</taxon>
    </lineage>
</organism>
<feature type="region of interest" description="Disordered" evidence="1">
    <location>
        <begin position="114"/>
        <end position="149"/>
    </location>
</feature>
<evidence type="ECO:0000256" key="1">
    <source>
        <dbReference type="SAM" id="MobiDB-lite"/>
    </source>
</evidence>
<accession>A0ABP5AGK4</accession>
<evidence type="ECO:0000313" key="3">
    <source>
        <dbReference type="EMBL" id="GAA1913538.1"/>
    </source>
</evidence>
<reference evidence="4" key="1">
    <citation type="journal article" date="2019" name="Int. J. Syst. Evol. Microbiol.">
        <title>The Global Catalogue of Microorganisms (GCM) 10K type strain sequencing project: providing services to taxonomists for standard genome sequencing and annotation.</title>
        <authorList>
            <consortium name="The Broad Institute Genomics Platform"/>
            <consortium name="The Broad Institute Genome Sequencing Center for Infectious Disease"/>
            <person name="Wu L."/>
            <person name="Ma J."/>
        </authorList>
    </citation>
    <scope>NUCLEOTIDE SEQUENCE [LARGE SCALE GENOMIC DNA]</scope>
    <source>
        <strain evidence="4">JCM 14046</strain>
    </source>
</reference>
<feature type="compositionally biased region" description="Acidic residues" evidence="1">
    <location>
        <begin position="114"/>
        <end position="131"/>
    </location>
</feature>
<dbReference type="PROSITE" id="PS51257">
    <property type="entry name" value="PROKAR_LIPOPROTEIN"/>
    <property type="match status" value="1"/>
</dbReference>
<feature type="signal peptide" evidence="2">
    <location>
        <begin position="1"/>
        <end position="25"/>
    </location>
</feature>
<name>A0ABP5AGK4_9ACTN</name>
<proteinExistence type="predicted"/>
<dbReference type="EMBL" id="BAAAMY010000004">
    <property type="protein sequence ID" value="GAA1913538.1"/>
    <property type="molecule type" value="Genomic_DNA"/>
</dbReference>
<dbReference type="Proteomes" id="UP001501612">
    <property type="component" value="Unassembled WGS sequence"/>
</dbReference>
<keyword evidence="2" id="KW-0732">Signal</keyword>
<evidence type="ECO:0000313" key="4">
    <source>
        <dbReference type="Proteomes" id="UP001501612"/>
    </source>
</evidence>
<dbReference type="RefSeq" id="WP_344005466.1">
    <property type="nucleotide sequence ID" value="NZ_BAAAMY010000004.1"/>
</dbReference>
<keyword evidence="4" id="KW-1185">Reference proteome</keyword>
<sequence length="149" mass="15568">MTITKRRLAAFAAPALLAASLTACGAGGPPADASEDDFCAAYNGPLEDAISSSIEEGGEPDGTVIYDAVQDQATQLEETGTPEGVSDEQREGFEIYVDTITSVSEDDFVAAIEEGEEPDETADLSDEDEDRVNDFTDYASETCGEPAAG</sequence>
<comment type="caution">
    <text evidence="3">The sequence shown here is derived from an EMBL/GenBank/DDBJ whole genome shotgun (WGS) entry which is preliminary data.</text>
</comment>
<gene>
    <name evidence="3" type="ORF">GCM10009737_13610</name>
</gene>
<protein>
    <submittedName>
        <fullName evidence="3">Uncharacterized protein</fullName>
    </submittedName>
</protein>
<feature type="chain" id="PRO_5046806243" evidence="2">
    <location>
        <begin position="26"/>
        <end position="149"/>
    </location>
</feature>